<dbReference type="InterPro" id="IPR029281">
    <property type="entry name" value="FAM194_C"/>
</dbReference>
<feature type="compositionally biased region" description="Basic and acidic residues" evidence="1">
    <location>
        <begin position="201"/>
        <end position="215"/>
    </location>
</feature>
<evidence type="ECO:0000256" key="1">
    <source>
        <dbReference type="SAM" id="MobiDB-lite"/>
    </source>
</evidence>
<evidence type="ECO:0000259" key="2">
    <source>
        <dbReference type="Pfam" id="PF14977"/>
    </source>
</evidence>
<organism evidence="3 4">
    <name type="scientific">Pleuronectes platessa</name>
    <name type="common">European plaice</name>
    <dbReference type="NCBI Taxonomy" id="8262"/>
    <lineage>
        <taxon>Eukaryota</taxon>
        <taxon>Metazoa</taxon>
        <taxon>Chordata</taxon>
        <taxon>Craniata</taxon>
        <taxon>Vertebrata</taxon>
        <taxon>Euteleostomi</taxon>
        <taxon>Actinopterygii</taxon>
        <taxon>Neopterygii</taxon>
        <taxon>Teleostei</taxon>
        <taxon>Neoteleostei</taxon>
        <taxon>Acanthomorphata</taxon>
        <taxon>Carangaria</taxon>
        <taxon>Pleuronectiformes</taxon>
        <taxon>Pleuronectoidei</taxon>
        <taxon>Pleuronectidae</taxon>
        <taxon>Pleuronectes</taxon>
    </lineage>
</organism>
<dbReference type="Pfam" id="PF14977">
    <property type="entry name" value="FAM194"/>
    <property type="match status" value="1"/>
</dbReference>
<feature type="domain" description="FAM194 C-terminal" evidence="2">
    <location>
        <begin position="343"/>
        <end position="492"/>
    </location>
</feature>
<dbReference type="PANTHER" id="PTHR23093">
    <property type="entry name" value="SIMILAR TO CHROMOSOME 3 OPEN READING FRAME 20"/>
    <property type="match status" value="1"/>
</dbReference>
<gene>
    <name evidence="3" type="ORF">PLEPLA_LOCUS40466</name>
</gene>
<dbReference type="AlphaFoldDB" id="A0A9N7Z6Z7"/>
<accession>A0A9N7Z6Z7</accession>
<comment type="caution">
    <text evidence="3">The sequence shown here is derived from an EMBL/GenBank/DDBJ whole genome shotgun (WGS) entry which is preliminary data.</text>
</comment>
<feature type="region of interest" description="Disordered" evidence="1">
    <location>
        <begin position="318"/>
        <end position="343"/>
    </location>
</feature>
<proteinExistence type="predicted"/>
<reference evidence="3" key="1">
    <citation type="submission" date="2020-03" db="EMBL/GenBank/DDBJ databases">
        <authorList>
            <person name="Weist P."/>
        </authorList>
    </citation>
    <scope>NUCLEOTIDE SEQUENCE</scope>
</reference>
<feature type="region of interest" description="Disordered" evidence="1">
    <location>
        <begin position="180"/>
        <end position="241"/>
    </location>
</feature>
<protein>
    <recommendedName>
        <fullName evidence="2">FAM194 C-terminal domain-containing protein</fullName>
    </recommendedName>
</protein>
<dbReference type="Proteomes" id="UP001153269">
    <property type="component" value="Unassembled WGS sequence"/>
</dbReference>
<keyword evidence="4" id="KW-1185">Reference proteome</keyword>
<evidence type="ECO:0000313" key="3">
    <source>
        <dbReference type="EMBL" id="CAB1452716.1"/>
    </source>
</evidence>
<dbReference type="EMBL" id="CADEAL010004139">
    <property type="protein sequence ID" value="CAB1452716.1"/>
    <property type="molecule type" value="Genomic_DNA"/>
</dbReference>
<feature type="region of interest" description="Disordered" evidence="1">
    <location>
        <begin position="86"/>
        <end position="126"/>
    </location>
</feature>
<sequence length="592" mass="65337">MQCPDASPLHRAKRFWSRLDRNDGPWSVRSRLPDLGQKGRTMSYCGARTELRAGPLYFFDQPTRRNRVEGTQSNFYLFDLGPGRGTHEDTHSNWEDDSAVVTGEPRDEGIPEPDTSTSPAALDRRNQEPIDVYKRAAPLLLNDLALLLSQYNWAEEGRVPHGVANILCHSWQDLTSGAALLSSPEQTDKRRGSKGSLKLGESPHHVSDDGRRQTEEGSAGPSESKPQVGANPRVKKKSRACSSSSIRFSISSSSCKDPGWIVQPKQPSHVEPQQIRLYQWAVERLRAARNPAQQTPKLSSPLRLCHYGEAKAKVKSSRARRKSGSTVSVNGIPRIPEVKQPDPAQKKLHYRIEDGSSFIYYPSGCTAVCQSHSALPCGGFYTNVFSDSDCPVILATITAFGHGAVTHPHNSSLVAVWDQEGGFMNDHYGRKSQEWSWQTHSALKKKVVIQLSDLISVKLLNGTSATLSFRCNDESVQLPLPVLSHINRPKEMLCLQTDGKFTSNFAQDLLLVRKTTSPVVVLENKRILTPVSVGTQEMLQMVREVEGAGGAVSPVEESRAWRQGTEEAAAESSNHPGRLVGLLSCSCRYQVS</sequence>
<name>A0A9N7Z6Z7_PLEPL</name>
<evidence type="ECO:0000313" key="4">
    <source>
        <dbReference type="Proteomes" id="UP001153269"/>
    </source>
</evidence>
<dbReference type="PANTHER" id="PTHR23093:SF16">
    <property type="entry name" value="FAM194 C-TERMINAL DOMAIN-CONTAINING PROTEIN"/>
    <property type="match status" value="1"/>
</dbReference>